<evidence type="ECO:0008006" key="3">
    <source>
        <dbReference type="Google" id="ProtNLM"/>
    </source>
</evidence>
<dbReference type="Gene3D" id="3.40.50.150">
    <property type="entry name" value="Vaccinia Virus protein VP39"/>
    <property type="match status" value="1"/>
</dbReference>
<gene>
    <name evidence="1" type="ORF">ACFFNY_23880</name>
</gene>
<protein>
    <recommendedName>
        <fullName evidence="3">Methyltransferase type 11 domain-containing protein</fullName>
    </recommendedName>
</protein>
<dbReference type="SUPFAM" id="SSF53335">
    <property type="entry name" value="S-adenosyl-L-methionine-dependent methyltransferases"/>
    <property type="match status" value="1"/>
</dbReference>
<name>A0ABV5W217_9BACL</name>
<dbReference type="RefSeq" id="WP_344909261.1">
    <property type="nucleotide sequence ID" value="NZ_BAAAYO010000008.1"/>
</dbReference>
<organism evidence="1 2">
    <name type="scientific">Paenibacillus hodogayensis</name>
    <dbReference type="NCBI Taxonomy" id="279208"/>
    <lineage>
        <taxon>Bacteria</taxon>
        <taxon>Bacillati</taxon>
        <taxon>Bacillota</taxon>
        <taxon>Bacilli</taxon>
        <taxon>Bacillales</taxon>
        <taxon>Paenibacillaceae</taxon>
        <taxon>Paenibacillus</taxon>
    </lineage>
</organism>
<evidence type="ECO:0000313" key="2">
    <source>
        <dbReference type="Proteomes" id="UP001589619"/>
    </source>
</evidence>
<accession>A0ABV5W217</accession>
<evidence type="ECO:0000313" key="1">
    <source>
        <dbReference type="EMBL" id="MFB9754620.1"/>
    </source>
</evidence>
<reference evidence="1 2" key="1">
    <citation type="submission" date="2024-09" db="EMBL/GenBank/DDBJ databases">
        <authorList>
            <person name="Sun Q."/>
            <person name="Mori K."/>
        </authorList>
    </citation>
    <scope>NUCLEOTIDE SEQUENCE [LARGE SCALE GENOMIC DNA]</scope>
    <source>
        <strain evidence="1 2">JCM 12520</strain>
    </source>
</reference>
<dbReference type="EMBL" id="JBHMAG010000016">
    <property type="protein sequence ID" value="MFB9754620.1"/>
    <property type="molecule type" value="Genomic_DNA"/>
</dbReference>
<keyword evidence="2" id="KW-1185">Reference proteome</keyword>
<dbReference type="Proteomes" id="UP001589619">
    <property type="component" value="Unassembled WGS sequence"/>
</dbReference>
<comment type="caution">
    <text evidence="1">The sequence shown here is derived from an EMBL/GenBank/DDBJ whole genome shotgun (WGS) entry which is preliminary data.</text>
</comment>
<sequence length="209" mass="24141">MNIDIGSGNCKHPGFFGIDRKPSSETDLVWNLNDPLPLPDDSVEFVMASRCLPYVNDLFAVMKELHRVCVHKAVVCVLAPYAHSFVHMSNPLFKQKFDEHTPRYLTPHFFQPSHGPLCPVNAQYPEEPPAFDFRLLRMELFYDPAYAPPLYEREELEVLRRVQPNVVREIMYHFVAVKEPVGFEELERMSRQRYPEPAAVVGLRKALAD</sequence>
<dbReference type="InterPro" id="IPR029063">
    <property type="entry name" value="SAM-dependent_MTases_sf"/>
</dbReference>
<proteinExistence type="predicted"/>